<dbReference type="AlphaFoldDB" id="A0A4Q5KKW6"/>
<dbReference type="GeneID" id="56276300"/>
<dbReference type="GO" id="GO:0015628">
    <property type="term" value="P:protein secretion by the type II secretion system"/>
    <property type="evidence" value="ECO:0007669"/>
    <property type="project" value="InterPro"/>
</dbReference>
<evidence type="ECO:0000256" key="1">
    <source>
        <dbReference type="ARBA" id="ARBA00004377"/>
    </source>
</evidence>
<feature type="transmembrane region" description="Helical" evidence="10">
    <location>
        <begin position="7"/>
        <end position="32"/>
    </location>
</feature>
<dbReference type="RefSeq" id="WP_130087965.1">
    <property type="nucleotide sequence ID" value="NZ_SEZJ01000014.1"/>
</dbReference>
<evidence type="ECO:0000256" key="5">
    <source>
        <dbReference type="ARBA" id="ARBA00022519"/>
    </source>
</evidence>
<evidence type="ECO:0000256" key="3">
    <source>
        <dbReference type="ARBA" id="ARBA00022475"/>
    </source>
</evidence>
<dbReference type="InterPro" id="IPR045584">
    <property type="entry name" value="Pilin-like"/>
</dbReference>
<keyword evidence="3" id="KW-1003">Cell membrane</keyword>
<dbReference type="SUPFAM" id="SSF54523">
    <property type="entry name" value="Pili subunits"/>
    <property type="match status" value="1"/>
</dbReference>
<dbReference type="PANTHER" id="PTHR39583:SF2">
    <property type="entry name" value="TYPE II SECRETION SYSTEM PROTEIN J"/>
    <property type="match status" value="1"/>
</dbReference>
<dbReference type="GO" id="GO:0005886">
    <property type="term" value="C:plasma membrane"/>
    <property type="evidence" value="ECO:0007669"/>
    <property type="project" value="UniProtKB-SubCell"/>
</dbReference>
<dbReference type="PRINTS" id="PR00885">
    <property type="entry name" value="BCTERIALGSPH"/>
</dbReference>
<dbReference type="InterPro" id="IPR051621">
    <property type="entry name" value="T2SS_protein_J"/>
</dbReference>
<evidence type="ECO:0000256" key="8">
    <source>
        <dbReference type="ARBA" id="ARBA00023136"/>
    </source>
</evidence>
<keyword evidence="7 10" id="KW-1133">Transmembrane helix</keyword>
<evidence type="ECO:0000313" key="12">
    <source>
        <dbReference type="Proteomes" id="UP000293465"/>
    </source>
</evidence>
<dbReference type="InterPro" id="IPR012902">
    <property type="entry name" value="N_methyl_site"/>
</dbReference>
<evidence type="ECO:0000256" key="6">
    <source>
        <dbReference type="ARBA" id="ARBA00022692"/>
    </source>
</evidence>
<gene>
    <name evidence="11" type="primary">gspH</name>
    <name evidence="11" type="ORF">ERW49_14625</name>
</gene>
<comment type="subcellular location">
    <subcellularLocation>
        <location evidence="1">Cell inner membrane</location>
        <topology evidence="1">Single-pass membrane protein</topology>
    </subcellularLocation>
</comment>
<dbReference type="PANTHER" id="PTHR39583">
    <property type="entry name" value="TYPE II SECRETION SYSTEM PROTEIN J-RELATED"/>
    <property type="match status" value="1"/>
</dbReference>
<reference evidence="11 12" key="1">
    <citation type="submission" date="2019-02" db="EMBL/GenBank/DDBJ databases">
        <title>Genome sequences of Aliivibrio finisterrensis strains from farmed Atlantic salmon.</title>
        <authorList>
            <person name="Bowman J.P."/>
        </authorList>
    </citation>
    <scope>NUCLEOTIDE SEQUENCE [LARGE SCALE GENOMIC DNA]</scope>
    <source>
        <strain evidence="11 12">A32</strain>
    </source>
</reference>
<dbReference type="Proteomes" id="UP000293465">
    <property type="component" value="Unassembled WGS sequence"/>
</dbReference>
<dbReference type="EMBL" id="SEZJ01000014">
    <property type="protein sequence ID" value="RYU45399.1"/>
    <property type="molecule type" value="Genomic_DNA"/>
</dbReference>
<keyword evidence="5" id="KW-0997">Cell inner membrane</keyword>
<dbReference type="Pfam" id="PF07963">
    <property type="entry name" value="N_methyl"/>
    <property type="match status" value="1"/>
</dbReference>
<keyword evidence="8 10" id="KW-0472">Membrane</keyword>
<dbReference type="InterPro" id="IPR002416">
    <property type="entry name" value="T2SS_protein-GspH"/>
</dbReference>
<dbReference type="Gene3D" id="3.55.40.10">
    <property type="entry name" value="minor pseudopilin epsh domain"/>
    <property type="match status" value="1"/>
</dbReference>
<dbReference type="NCBIfam" id="TIGR02532">
    <property type="entry name" value="IV_pilin_GFxxxE"/>
    <property type="match status" value="1"/>
</dbReference>
<comment type="caution">
    <text evidence="11">The sequence shown here is derived from an EMBL/GenBank/DDBJ whole genome shotgun (WGS) entry which is preliminary data.</text>
</comment>
<proteinExistence type="predicted"/>
<dbReference type="NCBIfam" id="TIGR01708">
    <property type="entry name" value="typeII_sec_gspH"/>
    <property type="match status" value="1"/>
</dbReference>
<dbReference type="OrthoDB" id="5730913at2"/>
<sequence>MKIKREVGFTLIEIMLVLVLLSVSSMAVIMSLPDSQDDQMEEQASRFYQLVQLLNEDALLNGMDYGIYFNQERQEYRFMTLTVDGWQPLEKNRFFTEVKMKDTSVEFEMELGGSAWADDDRLFEPGSLFDEEMFADLEEDKKPIPPQVMVLSSGEVTPFVVTLFPGNERGNLDDKTWEVKVDESGVIHLFAPGDERDEA</sequence>
<name>A0A4Q5KKW6_9GAMM</name>
<dbReference type="InterPro" id="IPR049875">
    <property type="entry name" value="TypeII_GspH"/>
</dbReference>
<accession>A0A4Q5KKW6</accession>
<evidence type="ECO:0000256" key="9">
    <source>
        <dbReference type="ARBA" id="ARBA00030775"/>
    </source>
</evidence>
<evidence type="ECO:0000256" key="2">
    <source>
        <dbReference type="ARBA" id="ARBA00021549"/>
    </source>
</evidence>
<dbReference type="GO" id="GO:0015627">
    <property type="term" value="C:type II protein secretion system complex"/>
    <property type="evidence" value="ECO:0007669"/>
    <property type="project" value="InterPro"/>
</dbReference>
<keyword evidence="6 10" id="KW-0812">Transmembrane</keyword>
<evidence type="ECO:0000313" key="11">
    <source>
        <dbReference type="EMBL" id="RYU45399.1"/>
    </source>
</evidence>
<organism evidence="11 12">
    <name type="scientific">Aliivibrio finisterrensis</name>
    <dbReference type="NCBI Taxonomy" id="511998"/>
    <lineage>
        <taxon>Bacteria</taxon>
        <taxon>Pseudomonadati</taxon>
        <taxon>Pseudomonadota</taxon>
        <taxon>Gammaproteobacteria</taxon>
        <taxon>Vibrionales</taxon>
        <taxon>Vibrionaceae</taxon>
        <taxon>Aliivibrio</taxon>
    </lineage>
</organism>
<keyword evidence="4" id="KW-0488">Methylation</keyword>
<evidence type="ECO:0000256" key="4">
    <source>
        <dbReference type="ARBA" id="ARBA00022481"/>
    </source>
</evidence>
<evidence type="ECO:0000256" key="7">
    <source>
        <dbReference type="ARBA" id="ARBA00022989"/>
    </source>
</evidence>
<evidence type="ECO:0000256" key="10">
    <source>
        <dbReference type="SAM" id="Phobius"/>
    </source>
</evidence>
<protein>
    <recommendedName>
        <fullName evidence="2">Type II secretion system protein H</fullName>
    </recommendedName>
    <alternativeName>
        <fullName evidence="9">General secretion pathway protein H</fullName>
    </alternativeName>
</protein>